<accession>A0A1M7ERG7</accession>
<keyword evidence="2" id="KW-1185">Reference proteome</keyword>
<sequence length="75" mass="9218">MALKFKSIYHELLFLRETSINRLFRLRILHHNPKNIIMITGKLEYIRMIRKLYFEEKICIKLLEALLIFEKELLN</sequence>
<name>A0A1M7ERG7_9FLAO</name>
<dbReference type="Proteomes" id="UP000184028">
    <property type="component" value="Unassembled WGS sequence"/>
</dbReference>
<reference evidence="2" key="1">
    <citation type="submission" date="2016-11" db="EMBL/GenBank/DDBJ databases">
        <authorList>
            <person name="Varghese N."/>
            <person name="Submissions S."/>
        </authorList>
    </citation>
    <scope>NUCLEOTIDE SEQUENCE [LARGE SCALE GENOMIC DNA]</scope>
    <source>
        <strain evidence="2">DSM 24724</strain>
    </source>
</reference>
<proteinExistence type="predicted"/>
<gene>
    <name evidence="1" type="ORF">SAMN05444484_10337</name>
</gene>
<dbReference type="AlphaFoldDB" id="A0A1M7ERG7"/>
<organism evidence="1 2">
    <name type="scientific">Flavobacterium chilense</name>
    <dbReference type="NCBI Taxonomy" id="946677"/>
    <lineage>
        <taxon>Bacteria</taxon>
        <taxon>Pseudomonadati</taxon>
        <taxon>Bacteroidota</taxon>
        <taxon>Flavobacteriia</taxon>
        <taxon>Flavobacteriales</taxon>
        <taxon>Flavobacteriaceae</taxon>
        <taxon>Flavobacterium</taxon>
    </lineage>
</organism>
<dbReference type="EMBL" id="FRBT01000003">
    <property type="protein sequence ID" value="SHL94156.1"/>
    <property type="molecule type" value="Genomic_DNA"/>
</dbReference>
<evidence type="ECO:0000313" key="1">
    <source>
        <dbReference type="EMBL" id="SHL94156.1"/>
    </source>
</evidence>
<evidence type="ECO:0000313" key="2">
    <source>
        <dbReference type="Proteomes" id="UP000184028"/>
    </source>
</evidence>
<protein>
    <submittedName>
        <fullName evidence="1">Uncharacterized protein</fullName>
    </submittedName>
</protein>